<accession>A0ABU1WY30</accession>
<dbReference type="RefSeq" id="WP_310222289.1">
    <property type="nucleotide sequence ID" value="NZ_JAVDWV010000004.1"/>
</dbReference>
<protein>
    <submittedName>
        <fullName evidence="2">Uncharacterized protein</fullName>
    </submittedName>
</protein>
<organism evidence="2 3">
    <name type="scientific">Sphingobium xenophagum</name>
    <dbReference type="NCBI Taxonomy" id="121428"/>
    <lineage>
        <taxon>Bacteria</taxon>
        <taxon>Pseudomonadati</taxon>
        <taxon>Pseudomonadota</taxon>
        <taxon>Alphaproteobacteria</taxon>
        <taxon>Sphingomonadales</taxon>
        <taxon>Sphingomonadaceae</taxon>
        <taxon>Sphingobium</taxon>
    </lineage>
</organism>
<sequence>MTAFAQIALAFTLAASALPQAAAADEAVQLSSATAVSAADYKGKMLYTASGDRLAAVYRVAPDGAAQIILNGKMVVVPAASLAAADGKLVTNLSKRDLLTAR</sequence>
<evidence type="ECO:0000256" key="1">
    <source>
        <dbReference type="SAM" id="SignalP"/>
    </source>
</evidence>
<keyword evidence="3" id="KW-1185">Reference proteome</keyword>
<name>A0ABU1WY30_SPHXE</name>
<reference evidence="2 3" key="1">
    <citation type="submission" date="2023-07" db="EMBL/GenBank/DDBJ databases">
        <title>Sorghum-associated microbial communities from plants grown in Nebraska, USA.</title>
        <authorList>
            <person name="Schachtman D."/>
        </authorList>
    </citation>
    <scope>NUCLEOTIDE SEQUENCE [LARGE SCALE GENOMIC DNA]</scope>
    <source>
        <strain evidence="2 3">4256</strain>
    </source>
</reference>
<evidence type="ECO:0000313" key="3">
    <source>
        <dbReference type="Proteomes" id="UP001267638"/>
    </source>
</evidence>
<proteinExistence type="predicted"/>
<comment type="caution">
    <text evidence="2">The sequence shown here is derived from an EMBL/GenBank/DDBJ whole genome shotgun (WGS) entry which is preliminary data.</text>
</comment>
<keyword evidence="1" id="KW-0732">Signal</keyword>
<dbReference type="Proteomes" id="UP001267638">
    <property type="component" value="Unassembled WGS sequence"/>
</dbReference>
<feature type="chain" id="PRO_5046314550" evidence="1">
    <location>
        <begin position="24"/>
        <end position="102"/>
    </location>
</feature>
<gene>
    <name evidence="2" type="ORF">J2W40_001001</name>
</gene>
<dbReference type="EMBL" id="JAVDWV010000004">
    <property type="protein sequence ID" value="MDR7154189.1"/>
    <property type="molecule type" value="Genomic_DNA"/>
</dbReference>
<evidence type="ECO:0000313" key="2">
    <source>
        <dbReference type="EMBL" id="MDR7154189.1"/>
    </source>
</evidence>
<feature type="signal peptide" evidence="1">
    <location>
        <begin position="1"/>
        <end position="23"/>
    </location>
</feature>